<evidence type="ECO:0000259" key="3">
    <source>
        <dbReference type="PROSITE" id="PS50801"/>
    </source>
</evidence>
<dbReference type="InterPro" id="IPR003658">
    <property type="entry name" value="Anti-sigma_ant"/>
</dbReference>
<dbReference type="Pfam" id="PF01740">
    <property type="entry name" value="STAS"/>
    <property type="match status" value="1"/>
</dbReference>
<dbReference type="CDD" id="cd07043">
    <property type="entry name" value="STAS_anti-anti-sigma_factors"/>
    <property type="match status" value="1"/>
</dbReference>
<gene>
    <name evidence="4" type="primary">btrV_1</name>
    <name evidence="4" type="ORF">NNJEOMEG_00336</name>
</gene>
<dbReference type="PROSITE" id="PS50801">
    <property type="entry name" value="STAS"/>
    <property type="match status" value="1"/>
</dbReference>
<comment type="caution">
    <text evidence="4">The sequence shown here is derived from an EMBL/GenBank/DDBJ whole genome shotgun (WGS) entry which is preliminary data.</text>
</comment>
<reference evidence="4 5" key="2">
    <citation type="submission" date="2020-05" db="EMBL/GenBank/DDBJ databases">
        <title>Draft genome sequence of Desulfovibrio sp. strainFSS-1.</title>
        <authorList>
            <person name="Shimoshige H."/>
            <person name="Kobayashi H."/>
            <person name="Maekawa T."/>
        </authorList>
    </citation>
    <scope>NUCLEOTIDE SEQUENCE [LARGE SCALE GENOMIC DNA]</scope>
    <source>
        <strain evidence="4 5">SIID29052-01</strain>
    </source>
</reference>
<dbReference type="PANTHER" id="PTHR33495">
    <property type="entry name" value="ANTI-SIGMA FACTOR ANTAGONIST TM_1081-RELATED-RELATED"/>
    <property type="match status" value="1"/>
</dbReference>
<dbReference type="InterPro" id="IPR002645">
    <property type="entry name" value="STAS_dom"/>
</dbReference>
<organism evidence="4 5">
    <name type="scientific">Fundidesulfovibrio magnetotacticus</name>
    <dbReference type="NCBI Taxonomy" id="2730080"/>
    <lineage>
        <taxon>Bacteria</taxon>
        <taxon>Pseudomonadati</taxon>
        <taxon>Thermodesulfobacteriota</taxon>
        <taxon>Desulfovibrionia</taxon>
        <taxon>Desulfovibrionales</taxon>
        <taxon>Desulfovibrionaceae</taxon>
        <taxon>Fundidesulfovibrio</taxon>
    </lineage>
</organism>
<sequence length="112" mass="12130">MELIVTTTGPVTVLKIDGRLDSGSSKELEDKVMGVVTGGATKVVMDFGGVDYINSSGLRVLLMAFQHLKRGGGMLHLCDIKDYMREVFEISGYNELFPIFPDQAQAVAGFKG</sequence>
<protein>
    <recommendedName>
        <fullName evidence="2">Anti-sigma factor antagonist</fullName>
    </recommendedName>
</protein>
<evidence type="ECO:0000313" key="5">
    <source>
        <dbReference type="Proteomes" id="UP000494245"/>
    </source>
</evidence>
<dbReference type="AlphaFoldDB" id="A0A6V8LPR2"/>
<dbReference type="RefSeq" id="WP_173080649.1">
    <property type="nucleotide sequence ID" value="NZ_BLTE01000001.1"/>
</dbReference>
<accession>A0A6V8LPR2</accession>
<dbReference type="InterPro" id="IPR036513">
    <property type="entry name" value="STAS_dom_sf"/>
</dbReference>
<keyword evidence="5" id="KW-1185">Reference proteome</keyword>
<dbReference type="Gene3D" id="3.30.750.24">
    <property type="entry name" value="STAS domain"/>
    <property type="match status" value="1"/>
</dbReference>
<proteinExistence type="inferred from homology"/>
<dbReference type="PANTHER" id="PTHR33495:SF2">
    <property type="entry name" value="ANTI-SIGMA FACTOR ANTAGONIST TM_1081-RELATED"/>
    <property type="match status" value="1"/>
</dbReference>
<evidence type="ECO:0000313" key="4">
    <source>
        <dbReference type="EMBL" id="GFK92511.1"/>
    </source>
</evidence>
<dbReference type="Proteomes" id="UP000494245">
    <property type="component" value="Unassembled WGS sequence"/>
</dbReference>
<dbReference type="GO" id="GO:0043856">
    <property type="term" value="F:anti-sigma factor antagonist activity"/>
    <property type="evidence" value="ECO:0007669"/>
    <property type="project" value="InterPro"/>
</dbReference>
<evidence type="ECO:0000256" key="1">
    <source>
        <dbReference type="ARBA" id="ARBA00009013"/>
    </source>
</evidence>
<feature type="domain" description="STAS" evidence="3">
    <location>
        <begin position="1"/>
        <end position="110"/>
    </location>
</feature>
<dbReference type="EMBL" id="BLTE01000001">
    <property type="protein sequence ID" value="GFK92511.1"/>
    <property type="molecule type" value="Genomic_DNA"/>
</dbReference>
<dbReference type="NCBIfam" id="TIGR00377">
    <property type="entry name" value="ant_ant_sig"/>
    <property type="match status" value="1"/>
</dbReference>
<comment type="similarity">
    <text evidence="1 2">Belongs to the anti-sigma-factor antagonist family.</text>
</comment>
<reference evidence="4 5" key="1">
    <citation type="submission" date="2020-04" db="EMBL/GenBank/DDBJ databases">
        <authorList>
            <consortium name="Desulfovibrio sp. FSS-1 genome sequencing consortium"/>
            <person name="Shimoshige H."/>
            <person name="Kobayashi H."/>
            <person name="Maekawa T."/>
        </authorList>
    </citation>
    <scope>NUCLEOTIDE SEQUENCE [LARGE SCALE GENOMIC DNA]</scope>
    <source>
        <strain evidence="4 5">SIID29052-01</strain>
    </source>
</reference>
<dbReference type="SUPFAM" id="SSF52091">
    <property type="entry name" value="SpoIIaa-like"/>
    <property type="match status" value="1"/>
</dbReference>
<name>A0A6V8LPR2_9BACT</name>
<evidence type="ECO:0000256" key="2">
    <source>
        <dbReference type="RuleBase" id="RU003749"/>
    </source>
</evidence>